<reference evidence="1 2" key="1">
    <citation type="journal article" date="2019" name="Sci. Rep.">
        <title>Orb-weaving spider Araneus ventricosus genome elucidates the spidroin gene catalogue.</title>
        <authorList>
            <person name="Kono N."/>
            <person name="Nakamura H."/>
            <person name="Ohtoshi R."/>
            <person name="Moran D.A.P."/>
            <person name="Shinohara A."/>
            <person name="Yoshida Y."/>
            <person name="Fujiwara M."/>
            <person name="Mori M."/>
            <person name="Tomita M."/>
            <person name="Arakawa K."/>
        </authorList>
    </citation>
    <scope>NUCLEOTIDE SEQUENCE [LARGE SCALE GENOMIC DNA]</scope>
</reference>
<gene>
    <name evidence="1" type="ORF">AVEN_208215_1</name>
</gene>
<protein>
    <submittedName>
        <fullName evidence="1">Uncharacterized protein</fullName>
    </submittedName>
</protein>
<dbReference type="AlphaFoldDB" id="A0A4Y2LFN3"/>
<proteinExistence type="predicted"/>
<keyword evidence="2" id="KW-1185">Reference proteome</keyword>
<dbReference type="Proteomes" id="UP000499080">
    <property type="component" value="Unassembled WGS sequence"/>
</dbReference>
<dbReference type="EMBL" id="BGPR01005792">
    <property type="protein sequence ID" value="GBN13488.1"/>
    <property type="molecule type" value="Genomic_DNA"/>
</dbReference>
<evidence type="ECO:0000313" key="2">
    <source>
        <dbReference type="Proteomes" id="UP000499080"/>
    </source>
</evidence>
<organism evidence="1 2">
    <name type="scientific">Araneus ventricosus</name>
    <name type="common">Orbweaver spider</name>
    <name type="synonym">Epeira ventricosa</name>
    <dbReference type="NCBI Taxonomy" id="182803"/>
    <lineage>
        <taxon>Eukaryota</taxon>
        <taxon>Metazoa</taxon>
        <taxon>Ecdysozoa</taxon>
        <taxon>Arthropoda</taxon>
        <taxon>Chelicerata</taxon>
        <taxon>Arachnida</taxon>
        <taxon>Araneae</taxon>
        <taxon>Araneomorphae</taxon>
        <taxon>Entelegynae</taxon>
        <taxon>Araneoidea</taxon>
        <taxon>Araneidae</taxon>
        <taxon>Araneus</taxon>
    </lineage>
</organism>
<sequence>MHFCNVHTKVQMRITSLLSATSAAALLRNLRIVALFFIRGRSHMGRGQRNKLVVEAPECDVLTVNLTQGTCEPAPYSDGALTTWPSPG</sequence>
<name>A0A4Y2LFN3_ARAVE</name>
<accession>A0A4Y2LFN3</accession>
<comment type="caution">
    <text evidence="1">The sequence shown here is derived from an EMBL/GenBank/DDBJ whole genome shotgun (WGS) entry which is preliminary data.</text>
</comment>
<evidence type="ECO:0000313" key="1">
    <source>
        <dbReference type="EMBL" id="GBN13488.1"/>
    </source>
</evidence>